<proteinExistence type="predicted"/>
<evidence type="ECO:0000313" key="3">
    <source>
        <dbReference type="EMBL" id="MFC4563012.1"/>
    </source>
</evidence>
<dbReference type="Pfam" id="PF13840">
    <property type="entry name" value="ACT_7"/>
    <property type="match status" value="1"/>
</dbReference>
<dbReference type="Pfam" id="PF10000">
    <property type="entry name" value="ACT_3"/>
    <property type="match status" value="1"/>
</dbReference>
<dbReference type="Gene3D" id="3.30.2130.10">
    <property type="entry name" value="VC0802-like"/>
    <property type="match status" value="1"/>
</dbReference>
<reference evidence="4" key="1">
    <citation type="journal article" date="2019" name="Int. J. Syst. Evol. Microbiol.">
        <title>The Global Catalogue of Microorganisms (GCM) 10K type strain sequencing project: providing services to taxonomists for standard genome sequencing and annotation.</title>
        <authorList>
            <consortium name="The Broad Institute Genomics Platform"/>
            <consortium name="The Broad Institute Genome Sequencing Center for Infectious Disease"/>
            <person name="Wu L."/>
            <person name="Ma J."/>
        </authorList>
    </citation>
    <scope>NUCLEOTIDE SEQUENCE [LARGE SCALE GENOMIC DNA]</scope>
    <source>
        <strain evidence="4">XZYJ18</strain>
    </source>
</reference>
<evidence type="ECO:0000313" key="4">
    <source>
        <dbReference type="Proteomes" id="UP001595923"/>
    </source>
</evidence>
<dbReference type="InterPro" id="IPR027795">
    <property type="entry name" value="CASTOR_ACT_dom"/>
</dbReference>
<protein>
    <submittedName>
        <fullName evidence="3">ACT domain-containing protein</fullName>
    </submittedName>
</protein>
<gene>
    <name evidence="3" type="ORF">ACFO4E_14200</name>
</gene>
<accession>A0ABV9DWC9</accession>
<dbReference type="EMBL" id="JBHSFQ010000012">
    <property type="protein sequence ID" value="MFC4563012.1"/>
    <property type="molecule type" value="Genomic_DNA"/>
</dbReference>
<dbReference type="RefSeq" id="WP_378574702.1">
    <property type="nucleotide sequence ID" value="NZ_JBHSFQ010000012.1"/>
</dbReference>
<dbReference type="InterPro" id="IPR018717">
    <property type="entry name" value="DUF2241"/>
</dbReference>
<dbReference type="SUPFAM" id="SSF55021">
    <property type="entry name" value="ACT-like"/>
    <property type="match status" value="2"/>
</dbReference>
<sequence length="141" mass="14507">MSPAERDLDRLLAALEPRLRPGGYVFTRVAAPPAGVRPVVTVAEDEALTVVCAQDEADAAGLPYDYVAAWITLRVHSALDAVGLTHAVSGALAEAGLPCNVVAGYHHDHLFVPAAEGPRAVGLLRALADRAAAAAPGEAGR</sequence>
<organism evidence="3 4">
    <name type="scientific">Nocardiopsis mangrovi</name>
    <dbReference type="NCBI Taxonomy" id="1179818"/>
    <lineage>
        <taxon>Bacteria</taxon>
        <taxon>Bacillati</taxon>
        <taxon>Actinomycetota</taxon>
        <taxon>Actinomycetes</taxon>
        <taxon>Streptosporangiales</taxon>
        <taxon>Nocardiopsidaceae</taxon>
        <taxon>Nocardiopsis</taxon>
    </lineage>
</organism>
<evidence type="ECO:0000259" key="1">
    <source>
        <dbReference type="Pfam" id="PF10000"/>
    </source>
</evidence>
<name>A0ABV9DWC9_9ACTN</name>
<feature type="domain" description="CASTOR ACT" evidence="2">
    <location>
        <begin position="69"/>
        <end position="125"/>
    </location>
</feature>
<comment type="caution">
    <text evidence="3">The sequence shown here is derived from an EMBL/GenBank/DDBJ whole genome shotgun (WGS) entry which is preliminary data.</text>
</comment>
<dbReference type="PANTHER" id="PTHR39199:SF1">
    <property type="entry name" value="BLR5128 PROTEIN"/>
    <property type="match status" value="1"/>
</dbReference>
<keyword evidence="4" id="KW-1185">Reference proteome</keyword>
<dbReference type="InterPro" id="IPR045865">
    <property type="entry name" value="ACT-like_dom_sf"/>
</dbReference>
<dbReference type="PANTHER" id="PTHR39199">
    <property type="entry name" value="BLR5128 PROTEIN"/>
    <property type="match status" value="1"/>
</dbReference>
<dbReference type="Proteomes" id="UP001595923">
    <property type="component" value="Unassembled WGS sequence"/>
</dbReference>
<feature type="domain" description="DUF2241" evidence="1">
    <location>
        <begin position="4"/>
        <end position="68"/>
    </location>
</feature>
<evidence type="ECO:0000259" key="2">
    <source>
        <dbReference type="Pfam" id="PF13840"/>
    </source>
</evidence>